<dbReference type="Gene3D" id="6.10.250.2670">
    <property type="match status" value="1"/>
</dbReference>
<dbReference type="GO" id="GO:0010468">
    <property type="term" value="P:regulation of gene expression"/>
    <property type="evidence" value="ECO:0007669"/>
    <property type="project" value="InterPro"/>
</dbReference>
<feature type="compositionally biased region" description="Polar residues" evidence="5">
    <location>
        <begin position="524"/>
        <end position="535"/>
    </location>
</feature>
<feature type="region of interest" description="Disordered" evidence="5">
    <location>
        <begin position="146"/>
        <end position="223"/>
    </location>
</feature>
<dbReference type="Proteomes" id="UP001460270">
    <property type="component" value="Unassembled WGS sequence"/>
</dbReference>
<evidence type="ECO:0000256" key="1">
    <source>
        <dbReference type="ARBA" id="ARBA00004123"/>
    </source>
</evidence>
<evidence type="ECO:0000259" key="6">
    <source>
        <dbReference type="Pfam" id="PF18876"/>
    </source>
</evidence>
<keyword evidence="8" id="KW-1185">Reference proteome</keyword>
<feature type="compositionally biased region" description="Basic and acidic residues" evidence="5">
    <location>
        <begin position="164"/>
        <end position="174"/>
    </location>
</feature>
<evidence type="ECO:0000313" key="8">
    <source>
        <dbReference type="Proteomes" id="UP001460270"/>
    </source>
</evidence>
<organism evidence="7 8">
    <name type="scientific">Mugilogobius chulae</name>
    <name type="common">yellowstripe goby</name>
    <dbReference type="NCBI Taxonomy" id="88201"/>
    <lineage>
        <taxon>Eukaryota</taxon>
        <taxon>Metazoa</taxon>
        <taxon>Chordata</taxon>
        <taxon>Craniata</taxon>
        <taxon>Vertebrata</taxon>
        <taxon>Euteleostomi</taxon>
        <taxon>Actinopterygii</taxon>
        <taxon>Neopterygii</taxon>
        <taxon>Teleostei</taxon>
        <taxon>Neoteleostei</taxon>
        <taxon>Acanthomorphata</taxon>
        <taxon>Gobiaria</taxon>
        <taxon>Gobiiformes</taxon>
        <taxon>Gobioidei</taxon>
        <taxon>Gobiidae</taxon>
        <taxon>Gobionellinae</taxon>
        <taxon>Mugilogobius</taxon>
    </lineage>
</organism>
<dbReference type="InterPro" id="IPR007797">
    <property type="entry name" value="AF4/FMR2"/>
</dbReference>
<feature type="compositionally biased region" description="Polar residues" evidence="5">
    <location>
        <begin position="380"/>
        <end position="395"/>
    </location>
</feature>
<dbReference type="Pfam" id="PF18876">
    <property type="entry name" value="AFF4_CHD"/>
    <property type="match status" value="1"/>
</dbReference>
<feature type="compositionally biased region" description="Low complexity" evidence="5">
    <location>
        <begin position="175"/>
        <end position="223"/>
    </location>
</feature>
<sequence length="658" mass="73863">MTSQPSNEERNRLRLQAWEQRNLESSQAKEQSTLNVHLFGQPYKIIKSDELSSRIQRMLAQHSHASEAHGLCAAHGWSDQVVSESPEIKPSPQHHSLPDALTLQKSIQGKAVLPQFLEQTKTNELQCVEGILREMTCSWPPLLSGIHSPPPDYPPKTQGPVKEINPHKQEEPSHSHQSSSVSSLSAADSVCSSDSESSKSVSESGTDDPPVSSSSKSEPAPASVASEDWQLYKLIQFRQQNYRSKSQWVQSPKLSPPKNGFKQPTVSVFSPARDSPNLLSSNQKTVHFTTSKKSCLDTPESTETSDARKQIEKTSNGGVCVHFNQTSTKQGEGDWLKDETKVKKENKSHKQSQKCIVSESEITTNHLKNEKKISHDQCKSRSTTTSDLVSPSCSCGKSKAEARKKTADKLSQKDKRTKRYSLNGSKDTQSLVVKIDLNLLSKIPGTTGSLETNTEQHFSKEDKPHEVTNSRKKVKEDQSCQKKKQKLHDHNPTLHSARLENPTSEKRAKKSDEKFDNYKHCSENAPQLNKETVKCQNKKSSGKNTEESHVQKPTKETPSNRPLLKFENRHYPVKHYIKEAKRLKHKADAELEKLCKTFHYLSAALFFIESGIAMERDPQISMSSYTMFAETVELVKFVLKISHSEDPSPAENDLIALW</sequence>
<comment type="similarity">
    <text evidence="2">Belongs to the AF4 family.</text>
</comment>
<feature type="compositionally biased region" description="Basic and acidic residues" evidence="5">
    <location>
        <begin position="367"/>
        <end position="379"/>
    </location>
</feature>
<dbReference type="Pfam" id="PF05110">
    <property type="entry name" value="AF-4"/>
    <property type="match status" value="2"/>
</dbReference>
<proteinExistence type="inferred from homology"/>
<evidence type="ECO:0000256" key="4">
    <source>
        <dbReference type="ARBA" id="ARBA00023242"/>
    </source>
</evidence>
<dbReference type="PANTHER" id="PTHR10528">
    <property type="entry name" value="AF4/FMR2 FAMILY MEMBER"/>
    <property type="match status" value="1"/>
</dbReference>
<dbReference type="PANTHER" id="PTHR10528:SF6">
    <property type="entry name" value="AF4_FMR2 FAMILY MEMBER 1"/>
    <property type="match status" value="1"/>
</dbReference>
<keyword evidence="3" id="KW-0597">Phosphoprotein</keyword>
<evidence type="ECO:0000256" key="3">
    <source>
        <dbReference type="ARBA" id="ARBA00022553"/>
    </source>
</evidence>
<feature type="region of interest" description="Disordered" evidence="5">
    <location>
        <begin position="248"/>
        <end position="310"/>
    </location>
</feature>
<feature type="compositionally biased region" description="Polar residues" evidence="5">
    <location>
        <begin position="277"/>
        <end position="304"/>
    </location>
</feature>
<comment type="subcellular location">
    <subcellularLocation>
        <location evidence="1">Nucleus</location>
    </subcellularLocation>
</comment>
<keyword evidence="4" id="KW-0539">Nucleus</keyword>
<reference evidence="8" key="1">
    <citation type="submission" date="2024-04" db="EMBL/GenBank/DDBJ databases">
        <title>Salinicola lusitanus LLJ914,a marine bacterium isolated from the Okinawa Trough.</title>
        <authorList>
            <person name="Li J."/>
        </authorList>
    </citation>
    <scope>NUCLEOTIDE SEQUENCE [LARGE SCALE GENOMIC DNA]</scope>
</reference>
<feature type="domain" description="AF4/FMR2 C-terminal homology" evidence="6">
    <location>
        <begin position="558"/>
        <end position="653"/>
    </location>
</feature>
<evidence type="ECO:0000313" key="7">
    <source>
        <dbReference type="EMBL" id="KAK7896515.1"/>
    </source>
</evidence>
<feature type="region of interest" description="Disordered" evidence="5">
    <location>
        <begin position="366"/>
        <end position="423"/>
    </location>
</feature>
<feature type="compositionally biased region" description="Basic and acidic residues" evidence="5">
    <location>
        <begin position="457"/>
        <end position="480"/>
    </location>
</feature>
<evidence type="ECO:0000256" key="5">
    <source>
        <dbReference type="SAM" id="MobiDB-lite"/>
    </source>
</evidence>
<name>A0AAW0NF02_9GOBI</name>
<feature type="compositionally biased region" description="Basic and acidic residues" evidence="5">
    <location>
        <begin position="398"/>
        <end position="414"/>
    </location>
</feature>
<evidence type="ECO:0000256" key="2">
    <source>
        <dbReference type="ARBA" id="ARBA00007354"/>
    </source>
</evidence>
<dbReference type="EMBL" id="JBBPFD010000015">
    <property type="protein sequence ID" value="KAK7896515.1"/>
    <property type="molecule type" value="Genomic_DNA"/>
</dbReference>
<feature type="region of interest" description="Disordered" evidence="5">
    <location>
        <begin position="443"/>
        <end position="562"/>
    </location>
</feature>
<accession>A0AAW0NF02</accession>
<feature type="compositionally biased region" description="Polar residues" evidence="5">
    <location>
        <begin position="444"/>
        <end position="456"/>
    </location>
</feature>
<dbReference type="InterPro" id="IPR043639">
    <property type="entry name" value="AF4_int"/>
</dbReference>
<dbReference type="GO" id="GO:0007366">
    <property type="term" value="P:periodic partitioning by pair rule gene"/>
    <property type="evidence" value="ECO:0007669"/>
    <property type="project" value="UniProtKB-KW"/>
</dbReference>
<feature type="compositionally biased region" description="Basic and acidic residues" evidence="5">
    <location>
        <begin position="544"/>
        <end position="555"/>
    </location>
</feature>
<gene>
    <name evidence="7" type="ORF">WMY93_021840</name>
</gene>
<dbReference type="InterPro" id="IPR043640">
    <property type="entry name" value="AF4/FMR2_CHD"/>
</dbReference>
<feature type="compositionally biased region" description="Basic and acidic residues" evidence="5">
    <location>
        <begin position="503"/>
        <end position="522"/>
    </location>
</feature>
<dbReference type="Pfam" id="PF18875">
    <property type="entry name" value="AF4_int"/>
    <property type="match status" value="1"/>
</dbReference>
<dbReference type="GO" id="GO:0032783">
    <property type="term" value="C:super elongation complex"/>
    <property type="evidence" value="ECO:0007669"/>
    <property type="project" value="TreeGrafter"/>
</dbReference>
<comment type="caution">
    <text evidence="7">The sequence shown here is derived from an EMBL/GenBank/DDBJ whole genome shotgun (WGS) entry which is preliminary data.</text>
</comment>
<protein>
    <recommendedName>
        <fullName evidence="6">AF4/FMR2 C-terminal homology domain-containing protein</fullName>
    </recommendedName>
</protein>
<dbReference type="GO" id="GO:0003677">
    <property type="term" value="F:DNA binding"/>
    <property type="evidence" value="ECO:0007669"/>
    <property type="project" value="UniProtKB-KW"/>
</dbReference>
<dbReference type="AlphaFoldDB" id="A0AAW0NF02"/>